<feature type="region of interest" description="Disordered" evidence="1">
    <location>
        <begin position="267"/>
        <end position="296"/>
    </location>
</feature>
<dbReference type="InterPro" id="IPR046521">
    <property type="entry name" value="DUF6698"/>
</dbReference>
<feature type="compositionally biased region" description="Polar residues" evidence="1">
    <location>
        <begin position="274"/>
        <end position="286"/>
    </location>
</feature>
<proteinExistence type="predicted"/>
<name>A0A8H6XWF4_9AGAR</name>
<feature type="compositionally biased region" description="Basic residues" evidence="1">
    <location>
        <begin position="287"/>
        <end position="296"/>
    </location>
</feature>
<feature type="region of interest" description="Disordered" evidence="1">
    <location>
        <begin position="1"/>
        <end position="20"/>
    </location>
</feature>
<keyword evidence="3" id="KW-1185">Reference proteome</keyword>
<evidence type="ECO:0000313" key="2">
    <source>
        <dbReference type="EMBL" id="KAF7348818.1"/>
    </source>
</evidence>
<dbReference type="Proteomes" id="UP000620124">
    <property type="component" value="Unassembled WGS sequence"/>
</dbReference>
<organism evidence="2 3">
    <name type="scientific">Mycena venus</name>
    <dbReference type="NCBI Taxonomy" id="2733690"/>
    <lineage>
        <taxon>Eukaryota</taxon>
        <taxon>Fungi</taxon>
        <taxon>Dikarya</taxon>
        <taxon>Basidiomycota</taxon>
        <taxon>Agaricomycotina</taxon>
        <taxon>Agaricomycetes</taxon>
        <taxon>Agaricomycetidae</taxon>
        <taxon>Agaricales</taxon>
        <taxon>Marasmiineae</taxon>
        <taxon>Mycenaceae</taxon>
        <taxon>Mycena</taxon>
    </lineage>
</organism>
<dbReference type="Pfam" id="PF20414">
    <property type="entry name" value="DUF6698"/>
    <property type="match status" value="1"/>
</dbReference>
<reference evidence="2" key="1">
    <citation type="submission" date="2020-05" db="EMBL/GenBank/DDBJ databases">
        <title>Mycena genomes resolve the evolution of fungal bioluminescence.</title>
        <authorList>
            <person name="Tsai I.J."/>
        </authorList>
    </citation>
    <scope>NUCLEOTIDE SEQUENCE</scope>
    <source>
        <strain evidence="2">CCC161011</strain>
    </source>
</reference>
<gene>
    <name evidence="2" type="ORF">MVEN_01401800</name>
</gene>
<dbReference type="EMBL" id="JACAZI010000011">
    <property type="protein sequence ID" value="KAF7348818.1"/>
    <property type="molecule type" value="Genomic_DNA"/>
</dbReference>
<dbReference type="OrthoDB" id="2662502at2759"/>
<dbReference type="AlphaFoldDB" id="A0A8H6XWF4"/>
<evidence type="ECO:0000313" key="3">
    <source>
        <dbReference type="Proteomes" id="UP000620124"/>
    </source>
</evidence>
<evidence type="ECO:0000256" key="1">
    <source>
        <dbReference type="SAM" id="MobiDB-lite"/>
    </source>
</evidence>
<protein>
    <submittedName>
        <fullName evidence="2">Uncharacterized protein</fullName>
    </submittedName>
</protein>
<comment type="caution">
    <text evidence="2">The sequence shown here is derived from an EMBL/GenBank/DDBJ whole genome shotgun (WGS) entry which is preliminary data.</text>
</comment>
<sequence>MPPFALRFNESDDDSVDEHRETVNCLKRRISELESQEKKAQSKSNVASQVKSFANLGRAICKVVSTFDSVESLIAEDDRRCDLEDARTRGDEVHEEEEVPTIEQDILHNGYKELCRFIVPLRKLLAEADHEELAPVLSALRSGSRNARSDDTKNVREAIVPWLVAALPELSPTLDLDSRENRGIYHDDLGRLLCPVEFDWNDQSVRTAIREGDPNYLITAGSWWAGLYPPGKFDPARPEAHLFTNVLLLKTYKFIFTSPLSVKTMPKDKEIPTLSPTHRGSGSRPQTKSKKLGSKSKRNVAAIVGLRTVTGRSIAYAAYRVALSDANHWDDQDGGFDYCEFYNNIVEYFEFPPGPVARNEVARLLDWWNTNVFGTTPRWSLYEEHESRLSRETRETSSVALMRAARLARESDV</sequence>
<accession>A0A8H6XWF4</accession>